<comment type="caution">
    <text evidence="2">The sequence shown here is derived from an EMBL/GenBank/DDBJ whole genome shotgun (WGS) entry which is preliminary data.</text>
</comment>
<evidence type="ECO:0000313" key="3">
    <source>
        <dbReference type="Proteomes" id="UP000886520"/>
    </source>
</evidence>
<feature type="region of interest" description="Disordered" evidence="1">
    <location>
        <begin position="83"/>
        <end position="103"/>
    </location>
</feature>
<organism evidence="2 3">
    <name type="scientific">Adiantum capillus-veneris</name>
    <name type="common">Maidenhair fern</name>
    <dbReference type="NCBI Taxonomy" id="13818"/>
    <lineage>
        <taxon>Eukaryota</taxon>
        <taxon>Viridiplantae</taxon>
        <taxon>Streptophyta</taxon>
        <taxon>Embryophyta</taxon>
        <taxon>Tracheophyta</taxon>
        <taxon>Polypodiopsida</taxon>
        <taxon>Polypodiidae</taxon>
        <taxon>Polypodiales</taxon>
        <taxon>Pteridineae</taxon>
        <taxon>Pteridaceae</taxon>
        <taxon>Vittarioideae</taxon>
        <taxon>Adiantum</taxon>
    </lineage>
</organism>
<evidence type="ECO:0000256" key="1">
    <source>
        <dbReference type="SAM" id="MobiDB-lite"/>
    </source>
</evidence>
<dbReference type="Proteomes" id="UP000886520">
    <property type="component" value="Chromosome 1"/>
</dbReference>
<accession>A0A9D4VEB5</accession>
<dbReference type="EMBL" id="JABFUD020000001">
    <property type="protein sequence ID" value="KAI5083943.1"/>
    <property type="molecule type" value="Genomic_DNA"/>
</dbReference>
<evidence type="ECO:0000313" key="2">
    <source>
        <dbReference type="EMBL" id="KAI5083943.1"/>
    </source>
</evidence>
<name>A0A9D4VEB5_ADICA</name>
<gene>
    <name evidence="2" type="ORF">GOP47_0000112</name>
</gene>
<sequence>MAPSFVYSNSHCSHPSQVVRFRTAGMGTGRSLEKNFVPKRGSKQGGRAGTRGMVGQWGPQAQKWASHVTTEPSLQAILWNLPSQVQDNGGPLPTPASHEESIS</sequence>
<keyword evidence="3" id="KW-1185">Reference proteome</keyword>
<feature type="region of interest" description="Disordered" evidence="1">
    <location>
        <begin position="29"/>
        <end position="55"/>
    </location>
</feature>
<reference evidence="2" key="1">
    <citation type="submission" date="2021-01" db="EMBL/GenBank/DDBJ databases">
        <title>Adiantum capillus-veneris genome.</title>
        <authorList>
            <person name="Fang Y."/>
            <person name="Liao Q."/>
        </authorList>
    </citation>
    <scope>NUCLEOTIDE SEQUENCE</scope>
    <source>
        <strain evidence="2">H3</strain>
        <tissue evidence="2">Leaf</tissue>
    </source>
</reference>
<proteinExistence type="predicted"/>
<protein>
    <submittedName>
        <fullName evidence="2">Uncharacterized protein</fullName>
    </submittedName>
</protein>
<dbReference type="AlphaFoldDB" id="A0A9D4VEB5"/>